<keyword evidence="3" id="KW-1185">Reference proteome</keyword>
<organism evidence="2 3">
    <name type="scientific">Natronoglycomyces albus</name>
    <dbReference type="NCBI Taxonomy" id="2811108"/>
    <lineage>
        <taxon>Bacteria</taxon>
        <taxon>Bacillati</taxon>
        <taxon>Actinomycetota</taxon>
        <taxon>Actinomycetes</taxon>
        <taxon>Glycomycetales</taxon>
        <taxon>Glycomycetaceae</taxon>
        <taxon>Natronoglycomyces</taxon>
    </lineage>
</organism>
<dbReference type="PROSITE" id="PS51257">
    <property type="entry name" value="PROKAR_LIPOPROTEIN"/>
    <property type="match status" value="1"/>
</dbReference>
<evidence type="ECO:0000313" key="2">
    <source>
        <dbReference type="EMBL" id="QSB06008.1"/>
    </source>
</evidence>
<reference evidence="2" key="1">
    <citation type="submission" date="2021-02" db="EMBL/GenBank/DDBJ databases">
        <title>Natronoglycomyces albus gen. nov., sp. nov, a haloalkaliphilic actinobacterium from a soda solonchak soil.</title>
        <authorList>
            <person name="Sorokin D.Y."/>
            <person name="Khijniak T.V."/>
            <person name="Zakharycheva A.P."/>
            <person name="Boueva O.V."/>
            <person name="Ariskina E.V."/>
            <person name="Hahnke R.L."/>
            <person name="Bunk B."/>
            <person name="Sproer C."/>
            <person name="Schumann P."/>
            <person name="Evtushenko L.I."/>
            <person name="Kublanov I.V."/>
        </authorList>
    </citation>
    <scope>NUCLEOTIDE SEQUENCE</scope>
    <source>
        <strain evidence="2">DSM 106290</strain>
    </source>
</reference>
<evidence type="ECO:0000313" key="3">
    <source>
        <dbReference type="Proteomes" id="UP000662939"/>
    </source>
</evidence>
<dbReference type="Proteomes" id="UP000662939">
    <property type="component" value="Chromosome"/>
</dbReference>
<name>A0A895XWJ9_9ACTN</name>
<gene>
    <name evidence="2" type="ORF">JQS30_03535</name>
</gene>
<dbReference type="KEGG" id="nav:JQS30_03535"/>
<accession>A0A895XWJ9</accession>
<keyword evidence="1" id="KW-0732">Signal</keyword>
<sequence length="206" mass="22871">MPRTKIAWLLAAAALLTTASCNSDSGESESPDLDIAIDDGLSWQEEILSEGPATLADYEEAFAHVESCMDSKGHGVLFKGMDAETSREMTVVLLREPGTSTHETEERDNAFSECSAAYMDKIADSYIENTPREMAEDYREELDACLANSDLSGTVDVRETDDIEQLRADIDDEHIRIFDDCRSKAISAVDEVRDQELLEAYLEEQS</sequence>
<dbReference type="RefSeq" id="WP_213172019.1">
    <property type="nucleotide sequence ID" value="NZ_CP070496.1"/>
</dbReference>
<evidence type="ECO:0008006" key="4">
    <source>
        <dbReference type="Google" id="ProtNLM"/>
    </source>
</evidence>
<feature type="signal peptide" evidence="1">
    <location>
        <begin position="1"/>
        <end position="23"/>
    </location>
</feature>
<feature type="chain" id="PRO_5039423682" description="Lipoprotein" evidence="1">
    <location>
        <begin position="24"/>
        <end position="206"/>
    </location>
</feature>
<evidence type="ECO:0000256" key="1">
    <source>
        <dbReference type="SAM" id="SignalP"/>
    </source>
</evidence>
<proteinExistence type="predicted"/>
<dbReference type="AlphaFoldDB" id="A0A895XWJ9"/>
<protein>
    <recommendedName>
        <fullName evidence="4">Lipoprotein</fullName>
    </recommendedName>
</protein>
<dbReference type="EMBL" id="CP070496">
    <property type="protein sequence ID" value="QSB06008.1"/>
    <property type="molecule type" value="Genomic_DNA"/>
</dbReference>